<gene>
    <name evidence="6" type="ORF">GA0070613_6047</name>
</gene>
<dbReference type="InterPro" id="IPR011075">
    <property type="entry name" value="TetR_C"/>
</dbReference>
<accession>A0A1C5K1K9</accession>
<feature type="domain" description="HTH tetR-type" evidence="5">
    <location>
        <begin position="17"/>
        <end position="77"/>
    </location>
</feature>
<evidence type="ECO:0000313" key="6">
    <source>
        <dbReference type="EMBL" id="SCG76628.1"/>
    </source>
</evidence>
<dbReference type="AlphaFoldDB" id="A0A1C5K1K9"/>
<keyword evidence="1" id="KW-0805">Transcription regulation</keyword>
<proteinExistence type="predicted"/>
<feature type="DNA-binding region" description="H-T-H motif" evidence="4">
    <location>
        <begin position="40"/>
        <end position="59"/>
    </location>
</feature>
<dbReference type="InterPro" id="IPR009057">
    <property type="entry name" value="Homeodomain-like_sf"/>
</dbReference>
<evidence type="ECO:0000256" key="4">
    <source>
        <dbReference type="PROSITE-ProRule" id="PRU00335"/>
    </source>
</evidence>
<keyword evidence="2 4" id="KW-0238">DNA-binding</keyword>
<keyword evidence="7" id="KW-1185">Reference proteome</keyword>
<dbReference type="PROSITE" id="PS50977">
    <property type="entry name" value="HTH_TETR_2"/>
    <property type="match status" value="1"/>
</dbReference>
<dbReference type="Pfam" id="PF16859">
    <property type="entry name" value="TetR_C_11"/>
    <property type="match status" value="1"/>
</dbReference>
<dbReference type="Gene3D" id="1.10.357.10">
    <property type="entry name" value="Tetracycline Repressor, domain 2"/>
    <property type="match status" value="1"/>
</dbReference>
<evidence type="ECO:0000256" key="3">
    <source>
        <dbReference type="ARBA" id="ARBA00023163"/>
    </source>
</evidence>
<name>A0A1C5K1K9_9ACTN</name>
<evidence type="ECO:0000259" key="5">
    <source>
        <dbReference type="PROSITE" id="PS50977"/>
    </source>
</evidence>
<evidence type="ECO:0000256" key="2">
    <source>
        <dbReference type="ARBA" id="ARBA00023125"/>
    </source>
</evidence>
<dbReference type="InterPro" id="IPR050109">
    <property type="entry name" value="HTH-type_TetR-like_transc_reg"/>
</dbReference>
<dbReference type="OrthoDB" id="9796019at2"/>
<dbReference type="Gene3D" id="1.10.10.60">
    <property type="entry name" value="Homeodomain-like"/>
    <property type="match status" value="1"/>
</dbReference>
<reference evidence="7" key="1">
    <citation type="submission" date="2016-06" db="EMBL/GenBank/DDBJ databases">
        <authorList>
            <person name="Varghese N."/>
            <person name="Submissions Spin"/>
        </authorList>
    </citation>
    <scope>NUCLEOTIDE SEQUENCE [LARGE SCALE GENOMIC DNA]</scope>
    <source>
        <strain evidence="7">DSM 43819</strain>
    </source>
</reference>
<evidence type="ECO:0000256" key="1">
    <source>
        <dbReference type="ARBA" id="ARBA00023015"/>
    </source>
</evidence>
<dbReference type="GO" id="GO:0000976">
    <property type="term" value="F:transcription cis-regulatory region binding"/>
    <property type="evidence" value="ECO:0007669"/>
    <property type="project" value="TreeGrafter"/>
</dbReference>
<sequence length="224" mass="23844">MTTEKRRAPAGAAVLRGDITTAIRGAVMQELAAVGYGRLSIEAVARRAGVSKTAIYRRWSSKLELVLEIVSAAAGQSLPLPDTGELRGDLEMLFLIMSRALRHPLAAQIIPDLLAEAARNPRIAQTLEQALRANQRDIGGQLIGRAIKRGELGPDADLDLVVDLIVGPLYWRLAVSRAPLSAADVPRLATVVATALEVACQPAVRTDPDVHPSPMTVSIDPIGS</sequence>
<protein>
    <submittedName>
        <fullName evidence="6">Transcriptional regulator, TetR family</fullName>
    </submittedName>
</protein>
<keyword evidence="3" id="KW-0804">Transcription</keyword>
<dbReference type="Proteomes" id="UP000198221">
    <property type="component" value="Chromosome I"/>
</dbReference>
<dbReference type="InterPro" id="IPR036271">
    <property type="entry name" value="Tet_transcr_reg_TetR-rel_C_sf"/>
</dbReference>
<dbReference type="PROSITE" id="PS01081">
    <property type="entry name" value="HTH_TETR_1"/>
    <property type="match status" value="1"/>
</dbReference>
<dbReference type="SUPFAM" id="SSF48498">
    <property type="entry name" value="Tetracyclin repressor-like, C-terminal domain"/>
    <property type="match status" value="1"/>
</dbReference>
<dbReference type="EMBL" id="LT607754">
    <property type="protein sequence ID" value="SCG76628.1"/>
    <property type="molecule type" value="Genomic_DNA"/>
</dbReference>
<dbReference type="PANTHER" id="PTHR30055">
    <property type="entry name" value="HTH-TYPE TRANSCRIPTIONAL REGULATOR RUTR"/>
    <property type="match status" value="1"/>
</dbReference>
<dbReference type="InterPro" id="IPR023772">
    <property type="entry name" value="DNA-bd_HTH_TetR-type_CS"/>
</dbReference>
<dbReference type="InterPro" id="IPR001647">
    <property type="entry name" value="HTH_TetR"/>
</dbReference>
<dbReference type="PANTHER" id="PTHR30055:SF148">
    <property type="entry name" value="TETR-FAMILY TRANSCRIPTIONAL REGULATOR"/>
    <property type="match status" value="1"/>
</dbReference>
<organism evidence="6 7">
    <name type="scientific">Micromonospora inositola</name>
    <dbReference type="NCBI Taxonomy" id="47865"/>
    <lineage>
        <taxon>Bacteria</taxon>
        <taxon>Bacillati</taxon>
        <taxon>Actinomycetota</taxon>
        <taxon>Actinomycetes</taxon>
        <taxon>Micromonosporales</taxon>
        <taxon>Micromonosporaceae</taxon>
        <taxon>Micromonospora</taxon>
    </lineage>
</organism>
<dbReference type="SUPFAM" id="SSF46689">
    <property type="entry name" value="Homeodomain-like"/>
    <property type="match status" value="1"/>
</dbReference>
<dbReference type="GO" id="GO:0003700">
    <property type="term" value="F:DNA-binding transcription factor activity"/>
    <property type="evidence" value="ECO:0007669"/>
    <property type="project" value="TreeGrafter"/>
</dbReference>
<evidence type="ECO:0000313" key="7">
    <source>
        <dbReference type="Proteomes" id="UP000198221"/>
    </source>
</evidence>
<dbReference type="Pfam" id="PF00440">
    <property type="entry name" value="TetR_N"/>
    <property type="match status" value="1"/>
</dbReference>